<feature type="active site" description="Proton donor" evidence="6">
    <location>
        <position position="125"/>
    </location>
</feature>
<dbReference type="RefSeq" id="WP_017260500.1">
    <property type="nucleotide sequence ID" value="NZ_AUAW01000007.1"/>
</dbReference>
<dbReference type="GO" id="GO:0004725">
    <property type="term" value="F:protein tyrosine phosphatase activity"/>
    <property type="evidence" value="ECO:0007669"/>
    <property type="project" value="UniProtKB-EC"/>
</dbReference>
<dbReference type="EMBL" id="AZFF01000007">
    <property type="protein sequence ID" value="KRL54988.1"/>
    <property type="molecule type" value="Genomic_DNA"/>
</dbReference>
<name>A0A0R1RE04_9LACO</name>
<dbReference type="InterPro" id="IPR050438">
    <property type="entry name" value="LMW_PTPase"/>
</dbReference>
<dbReference type="CDD" id="cd16343">
    <property type="entry name" value="LMWPTP"/>
    <property type="match status" value="1"/>
</dbReference>
<accession>A0A0R1RE04</accession>
<evidence type="ECO:0000256" key="1">
    <source>
        <dbReference type="ARBA" id="ARBA00011063"/>
    </source>
</evidence>
<evidence type="ECO:0000256" key="2">
    <source>
        <dbReference type="ARBA" id="ARBA00013064"/>
    </source>
</evidence>
<gene>
    <name evidence="8" type="ORF">FD35_GL002439</name>
</gene>
<comment type="caution">
    <text evidence="8">The sequence shown here is derived from an EMBL/GenBank/DDBJ whole genome shotgun (WGS) entry which is preliminary data.</text>
</comment>
<dbReference type="Proteomes" id="UP000051999">
    <property type="component" value="Unassembled WGS sequence"/>
</dbReference>
<evidence type="ECO:0000313" key="9">
    <source>
        <dbReference type="Proteomes" id="UP000051999"/>
    </source>
</evidence>
<protein>
    <recommendedName>
        <fullName evidence="2">protein-tyrosine-phosphatase</fullName>
        <ecNumber evidence="2">3.1.3.48</ecNumber>
    </recommendedName>
</protein>
<dbReference type="eggNOG" id="COG0394">
    <property type="taxonomic scope" value="Bacteria"/>
</dbReference>
<dbReference type="Gene3D" id="3.40.50.2300">
    <property type="match status" value="1"/>
</dbReference>
<feature type="active site" evidence="6">
    <location>
        <position position="14"/>
    </location>
</feature>
<feature type="active site" description="Nucleophile" evidence="6">
    <location>
        <position position="8"/>
    </location>
</feature>
<dbReference type="PRINTS" id="PR00719">
    <property type="entry name" value="LMWPTPASE"/>
</dbReference>
<dbReference type="EC" id="3.1.3.48" evidence="2"/>
<keyword evidence="9" id="KW-1185">Reference proteome</keyword>
<dbReference type="InterPro" id="IPR017867">
    <property type="entry name" value="Tyr_phospatase_low_mol_wt"/>
</dbReference>
<organism evidence="8 9">
    <name type="scientific">Furfurilactobacillus rossiae DSM 15814</name>
    <dbReference type="NCBI Taxonomy" id="1114972"/>
    <lineage>
        <taxon>Bacteria</taxon>
        <taxon>Bacillati</taxon>
        <taxon>Bacillota</taxon>
        <taxon>Bacilli</taxon>
        <taxon>Lactobacillales</taxon>
        <taxon>Lactobacillaceae</taxon>
        <taxon>Furfurilactobacillus</taxon>
    </lineage>
</organism>
<keyword evidence="3" id="KW-0378">Hydrolase</keyword>
<dbReference type="SMART" id="SM00226">
    <property type="entry name" value="LMWPc"/>
    <property type="match status" value="1"/>
</dbReference>
<dbReference type="AlphaFoldDB" id="A0A0R1RE04"/>
<sequence length="155" mass="17224">MQNVLFVCLGNICRSPMAEVIFRHLVAEAGQAEKINVDSVATSSWEEGNPPHPGAVHMLAEHGLSADGLHSRPITAKDLAWADWIITMDRSNLANLKQLTPAEDLSKVHMAYEIVPGKTGQEIPDPWYSHNFALTYRQLSEVLPYWLDKVVAANH</sequence>
<dbReference type="PANTHER" id="PTHR11717:SF7">
    <property type="entry name" value="LOW MOLECULAR WEIGHT PHOSPHOTYROSINE PROTEIN PHOSPHATASE"/>
    <property type="match status" value="1"/>
</dbReference>
<evidence type="ECO:0000313" key="8">
    <source>
        <dbReference type="EMBL" id="KRL54988.1"/>
    </source>
</evidence>
<evidence type="ECO:0000259" key="7">
    <source>
        <dbReference type="SMART" id="SM00226"/>
    </source>
</evidence>
<reference evidence="8 9" key="1">
    <citation type="journal article" date="2015" name="Genome Announc.">
        <title>Expanding the biotechnology potential of lactobacilli through comparative genomics of 213 strains and associated genera.</title>
        <authorList>
            <person name="Sun Z."/>
            <person name="Harris H.M."/>
            <person name="McCann A."/>
            <person name="Guo C."/>
            <person name="Argimon S."/>
            <person name="Zhang W."/>
            <person name="Yang X."/>
            <person name="Jeffery I.B."/>
            <person name="Cooney J.C."/>
            <person name="Kagawa T.F."/>
            <person name="Liu W."/>
            <person name="Song Y."/>
            <person name="Salvetti E."/>
            <person name="Wrobel A."/>
            <person name="Rasinkangas P."/>
            <person name="Parkhill J."/>
            <person name="Rea M.C."/>
            <person name="O'Sullivan O."/>
            <person name="Ritari J."/>
            <person name="Douillard F.P."/>
            <person name="Paul Ross R."/>
            <person name="Yang R."/>
            <person name="Briner A.E."/>
            <person name="Felis G.E."/>
            <person name="de Vos W.M."/>
            <person name="Barrangou R."/>
            <person name="Klaenhammer T.R."/>
            <person name="Caufield P.W."/>
            <person name="Cui Y."/>
            <person name="Zhang H."/>
            <person name="O'Toole P.W."/>
        </authorList>
    </citation>
    <scope>NUCLEOTIDE SEQUENCE [LARGE SCALE GENOMIC DNA]</scope>
    <source>
        <strain evidence="8 9">DSM 15814</strain>
    </source>
</reference>
<dbReference type="OrthoDB" id="9784339at2"/>
<dbReference type="InterPro" id="IPR036196">
    <property type="entry name" value="Ptyr_pPase_sf"/>
</dbReference>
<dbReference type="InterPro" id="IPR023485">
    <property type="entry name" value="Ptyr_pPase"/>
</dbReference>
<dbReference type="SUPFAM" id="SSF52788">
    <property type="entry name" value="Phosphotyrosine protein phosphatases I"/>
    <property type="match status" value="1"/>
</dbReference>
<evidence type="ECO:0000256" key="5">
    <source>
        <dbReference type="ARBA" id="ARBA00051722"/>
    </source>
</evidence>
<comment type="catalytic activity">
    <reaction evidence="5">
        <text>O-phospho-L-tyrosyl-[protein] + H2O = L-tyrosyl-[protein] + phosphate</text>
        <dbReference type="Rhea" id="RHEA:10684"/>
        <dbReference type="Rhea" id="RHEA-COMP:10136"/>
        <dbReference type="Rhea" id="RHEA-COMP:20101"/>
        <dbReference type="ChEBI" id="CHEBI:15377"/>
        <dbReference type="ChEBI" id="CHEBI:43474"/>
        <dbReference type="ChEBI" id="CHEBI:46858"/>
        <dbReference type="ChEBI" id="CHEBI:61978"/>
        <dbReference type="EC" id="3.1.3.48"/>
    </reaction>
</comment>
<evidence type="ECO:0000256" key="6">
    <source>
        <dbReference type="PIRSR" id="PIRSR617867-1"/>
    </source>
</evidence>
<evidence type="ECO:0000256" key="3">
    <source>
        <dbReference type="ARBA" id="ARBA00022801"/>
    </source>
</evidence>
<dbReference type="PANTHER" id="PTHR11717">
    <property type="entry name" value="LOW MOLECULAR WEIGHT PROTEIN TYROSINE PHOSPHATASE"/>
    <property type="match status" value="1"/>
</dbReference>
<dbReference type="STRING" id="1114972.FD35_GL002439"/>
<proteinExistence type="inferred from homology"/>
<evidence type="ECO:0000256" key="4">
    <source>
        <dbReference type="ARBA" id="ARBA00022912"/>
    </source>
</evidence>
<dbReference type="PATRIC" id="fig|1114972.6.peg.2503"/>
<keyword evidence="4" id="KW-0904">Protein phosphatase</keyword>
<feature type="domain" description="Phosphotyrosine protein phosphatase I" evidence="7">
    <location>
        <begin position="2"/>
        <end position="149"/>
    </location>
</feature>
<dbReference type="Pfam" id="PF01451">
    <property type="entry name" value="LMWPc"/>
    <property type="match status" value="1"/>
</dbReference>
<comment type="similarity">
    <text evidence="1">Belongs to the low molecular weight phosphotyrosine protein phosphatase family.</text>
</comment>